<accession>A0A6J2X519</accession>
<sequence length="233" mass="27120">MIKNKTGTKREPPVDTVKKLQTKIRNVNSELQPEISKSEIKRALKKIKNNKSPGKDGITTEMLKYGGKAVVNTLYILLNKILIEKIIPNDWKESITIILHKKDWEEKGIKIYGQYLNHLRYADDIALITEKKEELVEMLEELVTAARRIDLNMNYTKTKIITNTDENITTRINQENIEQVEEYIYLGQMIKLKKENQTAEIKRRVRLAWAAFGKLSYILQKKKISTVPQNHSI</sequence>
<dbReference type="KEGG" id="soy:115874876"/>
<name>A0A6J2X519_SITOR</name>
<dbReference type="Proteomes" id="UP000504635">
    <property type="component" value="Unplaced"/>
</dbReference>
<evidence type="ECO:0000259" key="1">
    <source>
        <dbReference type="Pfam" id="PF00078"/>
    </source>
</evidence>
<dbReference type="PANTHER" id="PTHR47027">
    <property type="entry name" value="REVERSE TRANSCRIPTASE DOMAIN-CONTAINING PROTEIN"/>
    <property type="match status" value="1"/>
</dbReference>
<dbReference type="SUPFAM" id="SSF56672">
    <property type="entry name" value="DNA/RNA polymerases"/>
    <property type="match status" value="1"/>
</dbReference>
<dbReference type="InterPro" id="IPR043502">
    <property type="entry name" value="DNA/RNA_pol_sf"/>
</dbReference>
<dbReference type="GO" id="GO:0071897">
    <property type="term" value="P:DNA biosynthetic process"/>
    <property type="evidence" value="ECO:0007669"/>
    <property type="project" value="UniProtKB-ARBA"/>
</dbReference>
<reference evidence="3" key="1">
    <citation type="submission" date="2025-08" db="UniProtKB">
        <authorList>
            <consortium name="RefSeq"/>
        </authorList>
    </citation>
    <scope>IDENTIFICATION</scope>
    <source>
        <tissue evidence="3">Gonads</tissue>
    </source>
</reference>
<gene>
    <name evidence="3" type="primary">LOC115874876</name>
</gene>
<protein>
    <submittedName>
        <fullName evidence="3">Uncharacterized protein LOC115874876</fullName>
    </submittedName>
</protein>
<dbReference type="AlphaFoldDB" id="A0A6J2X519"/>
<evidence type="ECO:0000313" key="3">
    <source>
        <dbReference type="RefSeq" id="XP_030746034.1"/>
    </source>
</evidence>
<proteinExistence type="predicted"/>
<dbReference type="RefSeq" id="XP_030746034.1">
    <property type="nucleotide sequence ID" value="XM_030890174.1"/>
</dbReference>
<dbReference type="GeneID" id="115874876"/>
<dbReference type="Pfam" id="PF00078">
    <property type="entry name" value="RVT_1"/>
    <property type="match status" value="1"/>
</dbReference>
<keyword evidence="2" id="KW-1185">Reference proteome</keyword>
<dbReference type="OrthoDB" id="6769269at2759"/>
<evidence type="ECO:0000313" key="2">
    <source>
        <dbReference type="Proteomes" id="UP000504635"/>
    </source>
</evidence>
<dbReference type="InParanoid" id="A0A6J2X519"/>
<feature type="domain" description="Reverse transcriptase" evidence="1">
    <location>
        <begin position="115"/>
        <end position="189"/>
    </location>
</feature>
<organism evidence="2 3">
    <name type="scientific">Sitophilus oryzae</name>
    <name type="common">Rice weevil</name>
    <name type="synonym">Curculio oryzae</name>
    <dbReference type="NCBI Taxonomy" id="7048"/>
    <lineage>
        <taxon>Eukaryota</taxon>
        <taxon>Metazoa</taxon>
        <taxon>Ecdysozoa</taxon>
        <taxon>Arthropoda</taxon>
        <taxon>Hexapoda</taxon>
        <taxon>Insecta</taxon>
        <taxon>Pterygota</taxon>
        <taxon>Neoptera</taxon>
        <taxon>Endopterygota</taxon>
        <taxon>Coleoptera</taxon>
        <taxon>Polyphaga</taxon>
        <taxon>Cucujiformia</taxon>
        <taxon>Curculionidae</taxon>
        <taxon>Dryophthorinae</taxon>
        <taxon>Sitophilus</taxon>
    </lineage>
</organism>
<dbReference type="PANTHER" id="PTHR47027:SF20">
    <property type="entry name" value="REVERSE TRANSCRIPTASE-LIKE PROTEIN WITH RNA-DIRECTED DNA POLYMERASE DOMAIN"/>
    <property type="match status" value="1"/>
</dbReference>
<dbReference type="InterPro" id="IPR000477">
    <property type="entry name" value="RT_dom"/>
</dbReference>